<dbReference type="AlphaFoldDB" id="A0A9N9DDB5"/>
<keyword evidence="2" id="KW-1185">Reference proteome</keyword>
<dbReference type="Proteomes" id="UP000789405">
    <property type="component" value="Unassembled WGS sequence"/>
</dbReference>
<evidence type="ECO:0000313" key="1">
    <source>
        <dbReference type="EMBL" id="CAG8637193.1"/>
    </source>
</evidence>
<reference evidence="1" key="1">
    <citation type="submission" date="2021-06" db="EMBL/GenBank/DDBJ databases">
        <authorList>
            <person name="Kallberg Y."/>
            <person name="Tangrot J."/>
            <person name="Rosling A."/>
        </authorList>
    </citation>
    <scope>NUCLEOTIDE SEQUENCE</scope>
    <source>
        <strain evidence="1">MA453B</strain>
    </source>
</reference>
<comment type="caution">
    <text evidence="1">The sequence shown here is derived from an EMBL/GenBank/DDBJ whole genome shotgun (WGS) entry which is preliminary data.</text>
</comment>
<organism evidence="1 2">
    <name type="scientific">Dentiscutata erythropus</name>
    <dbReference type="NCBI Taxonomy" id="1348616"/>
    <lineage>
        <taxon>Eukaryota</taxon>
        <taxon>Fungi</taxon>
        <taxon>Fungi incertae sedis</taxon>
        <taxon>Mucoromycota</taxon>
        <taxon>Glomeromycotina</taxon>
        <taxon>Glomeromycetes</taxon>
        <taxon>Diversisporales</taxon>
        <taxon>Gigasporaceae</taxon>
        <taxon>Dentiscutata</taxon>
    </lineage>
</organism>
<sequence>TVAVHGLGGNRLCRPLIHALGPDGGSVTKPSPRFRANSKSDDEILDFRALQRNRFKNIVD</sequence>
<accession>A0A9N9DDB5</accession>
<dbReference type="EMBL" id="CAJVPY010005176">
    <property type="protein sequence ID" value="CAG8637193.1"/>
    <property type="molecule type" value="Genomic_DNA"/>
</dbReference>
<feature type="non-terminal residue" evidence="1">
    <location>
        <position position="60"/>
    </location>
</feature>
<protein>
    <submittedName>
        <fullName evidence="1">28598_t:CDS:1</fullName>
    </submittedName>
</protein>
<gene>
    <name evidence="1" type="ORF">DERYTH_LOCUS9462</name>
</gene>
<evidence type="ECO:0000313" key="2">
    <source>
        <dbReference type="Proteomes" id="UP000789405"/>
    </source>
</evidence>
<proteinExistence type="predicted"/>
<name>A0A9N9DDB5_9GLOM</name>